<protein>
    <submittedName>
        <fullName evidence="4">Diguanylate cyclase</fullName>
    </submittedName>
</protein>
<name>A0A0M2PZA5_PROHO</name>
<evidence type="ECO:0000313" key="4">
    <source>
        <dbReference type="EMBL" id="KKJ00388.1"/>
    </source>
</evidence>
<dbReference type="SUPFAM" id="SSF55781">
    <property type="entry name" value="GAF domain-like"/>
    <property type="match status" value="1"/>
</dbReference>
<dbReference type="PROSITE" id="PS50887">
    <property type="entry name" value="GGDEF"/>
    <property type="match status" value="1"/>
</dbReference>
<dbReference type="Pfam" id="PF00498">
    <property type="entry name" value="FHA"/>
    <property type="match status" value="1"/>
</dbReference>
<dbReference type="CDD" id="cd01949">
    <property type="entry name" value="GGDEF"/>
    <property type="match status" value="1"/>
</dbReference>
<evidence type="ECO:0000313" key="5">
    <source>
        <dbReference type="Proteomes" id="UP000034681"/>
    </source>
</evidence>
<dbReference type="InterPro" id="IPR029787">
    <property type="entry name" value="Nucleotide_cyclase"/>
</dbReference>
<organism evidence="4 5">
    <name type="scientific">Prochlorothrix hollandica PCC 9006 = CALU 1027</name>
    <dbReference type="NCBI Taxonomy" id="317619"/>
    <lineage>
        <taxon>Bacteria</taxon>
        <taxon>Bacillati</taxon>
        <taxon>Cyanobacteriota</taxon>
        <taxon>Cyanophyceae</taxon>
        <taxon>Prochlorotrichales</taxon>
        <taxon>Prochlorotrichaceae</taxon>
        <taxon>Prochlorothrix</taxon>
    </lineage>
</organism>
<dbReference type="FunFam" id="3.20.20.450:FF:000001">
    <property type="entry name" value="Cyclic di-GMP phosphodiesterase yahA"/>
    <property type="match status" value="1"/>
</dbReference>
<dbReference type="Proteomes" id="UP000034681">
    <property type="component" value="Unassembled WGS sequence"/>
</dbReference>
<dbReference type="InterPro" id="IPR000253">
    <property type="entry name" value="FHA_dom"/>
</dbReference>
<feature type="domain" description="GGDEF" evidence="3">
    <location>
        <begin position="482"/>
        <end position="619"/>
    </location>
</feature>
<dbReference type="SMART" id="SM00240">
    <property type="entry name" value="FHA"/>
    <property type="match status" value="1"/>
</dbReference>
<dbReference type="InterPro" id="IPR000160">
    <property type="entry name" value="GGDEF_dom"/>
</dbReference>
<dbReference type="Gene3D" id="2.60.200.20">
    <property type="match status" value="1"/>
</dbReference>
<proteinExistence type="predicted"/>
<evidence type="ECO:0000259" key="1">
    <source>
        <dbReference type="PROSITE" id="PS50006"/>
    </source>
</evidence>
<dbReference type="eggNOG" id="COG5001">
    <property type="taxonomic scope" value="Bacteria"/>
</dbReference>
<dbReference type="NCBIfam" id="TIGR00254">
    <property type="entry name" value="GGDEF"/>
    <property type="match status" value="1"/>
</dbReference>
<dbReference type="SUPFAM" id="SSF141868">
    <property type="entry name" value="EAL domain-like"/>
    <property type="match status" value="1"/>
</dbReference>
<dbReference type="FunFam" id="3.30.70.270:FF:000001">
    <property type="entry name" value="Diguanylate cyclase domain protein"/>
    <property type="match status" value="1"/>
</dbReference>
<dbReference type="PROSITE" id="PS50883">
    <property type="entry name" value="EAL"/>
    <property type="match status" value="1"/>
</dbReference>
<accession>A0A0M2PZA5</accession>
<feature type="domain" description="FHA" evidence="1">
    <location>
        <begin position="36"/>
        <end position="96"/>
    </location>
</feature>
<dbReference type="CDD" id="cd01948">
    <property type="entry name" value="EAL"/>
    <property type="match status" value="1"/>
</dbReference>
<dbReference type="InterPro" id="IPR035919">
    <property type="entry name" value="EAL_sf"/>
</dbReference>
<dbReference type="Pfam" id="PF00563">
    <property type="entry name" value="EAL"/>
    <property type="match status" value="1"/>
</dbReference>
<dbReference type="AlphaFoldDB" id="A0A0M2PZA5"/>
<sequence length="893" mass="99906">MIDPQHPDQQPQTIRHLLLVTDPLGQRVVPLDTATYSIGRDPGNFIVLHSRTVSRQHAILLRVTSPDSEQYIFRVIDGTFQGKRSTNGIFVNGRRCVAHDLNHGDFLEFSDEAKADYYAIGSLSDRDFTRLCSAPDPARLLQDPSGIYSTAAVNTRGAVPNSEAALAHLASFPELIPNPIIELDVTGRITYLNPAAHVQFPGLRRMGIQHPLIAGLPLLVQTLEHPTLARSVQVGDSSYDQFIHYMAENDLIRVFSSDVTDRKRMEVELQRRDLMLQAVATASSALLAEMDFETAIHQALSVLGRAAGADRVVIYENHPHPHTGELSMSLRFEWNREPDTALSSHKQAKNQSYAQYGLQFWSEELSRGKAVRGVGATLTISEQAWLAHNQARSVLMVPIWQGSRCWGHVDFHDCHQPNPWSVHEESVLIAMAASLSGSLLRRQAEEVLHYRATHDLLTGLPNRVLFDQQLADALKATQKEKGGLGVLFLDLDNFKDINDSLGHTFGDLLLKAVAQRLQEVSSPDHIIARWGGDEFTILLPNIQQETEAVTLAQHFLQSFNFRFELAQTELYISASIGVTFHCPSLGRLSLDGETLIREADTALYQAKAQGRNNYQVYRPTMSVKTPELLALEQQLRHALDNDEFVVMYQPQVDVCTGALVGMEALVRWQHPVRGQISPGVFVPIAEESGLIVAMGEWVLRQSCQQNQRWQSMGLLPLRVGVNLSPKQFRQPRLVENIAKILAETGLEPQYLELEVTESTVIEDIEFTQLLMRDLNRLGIRLSIDDFGTGHSSLSRLQFLPLDTIKIDQAFVRDLSRHAKTSHIIAAIVALGRSLGLHLIAEGVETQEQLEFLRSIDCDSAQGFLFHRPLSAEQFTLLLREEGRRLQRNPSPSP</sequence>
<dbReference type="InterPro" id="IPR001633">
    <property type="entry name" value="EAL_dom"/>
</dbReference>
<reference evidence="4" key="1">
    <citation type="submission" date="2012-04" db="EMBL/GenBank/DDBJ databases">
        <authorList>
            <person name="Borisov I.G."/>
            <person name="Ivanikova N.V."/>
            <person name="Pinevich A.V."/>
        </authorList>
    </citation>
    <scope>NUCLEOTIDE SEQUENCE</scope>
    <source>
        <strain evidence="4">CALU 1027</strain>
    </source>
</reference>
<dbReference type="Pfam" id="PF00990">
    <property type="entry name" value="GGDEF"/>
    <property type="match status" value="1"/>
</dbReference>
<dbReference type="SUPFAM" id="SSF55073">
    <property type="entry name" value="Nucleotide cyclase"/>
    <property type="match status" value="1"/>
</dbReference>
<evidence type="ECO:0000259" key="2">
    <source>
        <dbReference type="PROSITE" id="PS50883"/>
    </source>
</evidence>
<dbReference type="PROSITE" id="PS50006">
    <property type="entry name" value="FHA_DOMAIN"/>
    <property type="match status" value="1"/>
</dbReference>
<dbReference type="InterPro" id="IPR043128">
    <property type="entry name" value="Rev_trsase/Diguanyl_cyclase"/>
</dbReference>
<dbReference type="Gene3D" id="3.30.70.270">
    <property type="match status" value="1"/>
</dbReference>
<dbReference type="RefSeq" id="WP_017711801.1">
    <property type="nucleotide sequence ID" value="NZ_KB235933.1"/>
</dbReference>
<dbReference type="PANTHER" id="PTHR44757">
    <property type="entry name" value="DIGUANYLATE CYCLASE DGCP"/>
    <property type="match status" value="1"/>
</dbReference>
<dbReference type="EMBL" id="AJTX02000004">
    <property type="protein sequence ID" value="KKJ00388.1"/>
    <property type="molecule type" value="Genomic_DNA"/>
</dbReference>
<dbReference type="Gene3D" id="3.30.450.40">
    <property type="match status" value="1"/>
</dbReference>
<evidence type="ECO:0000259" key="3">
    <source>
        <dbReference type="PROSITE" id="PS50887"/>
    </source>
</evidence>
<dbReference type="OrthoDB" id="442691at2"/>
<dbReference type="InterPro" id="IPR003018">
    <property type="entry name" value="GAF"/>
</dbReference>
<dbReference type="SUPFAM" id="SSF49879">
    <property type="entry name" value="SMAD/FHA domain"/>
    <property type="match status" value="1"/>
</dbReference>
<keyword evidence="5" id="KW-1185">Reference proteome</keyword>
<comment type="caution">
    <text evidence="4">The sequence shown here is derived from an EMBL/GenBank/DDBJ whole genome shotgun (WGS) entry which is preliminary data.</text>
</comment>
<dbReference type="SMART" id="SM00267">
    <property type="entry name" value="GGDEF"/>
    <property type="match status" value="1"/>
</dbReference>
<dbReference type="SMART" id="SM00065">
    <property type="entry name" value="GAF"/>
    <property type="match status" value="1"/>
</dbReference>
<dbReference type="InterPro" id="IPR029016">
    <property type="entry name" value="GAF-like_dom_sf"/>
</dbReference>
<dbReference type="SMART" id="SM00052">
    <property type="entry name" value="EAL"/>
    <property type="match status" value="1"/>
</dbReference>
<dbReference type="Pfam" id="PF01590">
    <property type="entry name" value="GAF"/>
    <property type="match status" value="1"/>
</dbReference>
<dbReference type="InterPro" id="IPR008984">
    <property type="entry name" value="SMAD_FHA_dom_sf"/>
</dbReference>
<gene>
    <name evidence="4" type="ORF">PROH_12135</name>
</gene>
<feature type="domain" description="EAL" evidence="2">
    <location>
        <begin position="628"/>
        <end position="882"/>
    </location>
</feature>
<dbReference type="Gene3D" id="3.20.20.450">
    <property type="entry name" value="EAL domain"/>
    <property type="match status" value="1"/>
</dbReference>
<dbReference type="InterPro" id="IPR052155">
    <property type="entry name" value="Biofilm_reg_signaling"/>
</dbReference>
<dbReference type="STRING" id="317619.GCA_000332315_01217"/>
<dbReference type="PANTHER" id="PTHR44757:SF2">
    <property type="entry name" value="BIOFILM ARCHITECTURE MAINTENANCE PROTEIN MBAA"/>
    <property type="match status" value="1"/>
</dbReference>